<gene>
    <name evidence="5" type="ORF">Q619_VDC00135G0001</name>
</gene>
<evidence type="ECO:0000256" key="1">
    <source>
        <dbReference type="ARBA" id="ARBA00022741"/>
    </source>
</evidence>
<dbReference type="InterPro" id="IPR045076">
    <property type="entry name" value="MutS"/>
</dbReference>
<dbReference type="Gene3D" id="3.40.50.300">
    <property type="entry name" value="P-loop containing nucleotide triphosphate hydrolases"/>
    <property type="match status" value="1"/>
</dbReference>
<evidence type="ECO:0000259" key="4">
    <source>
        <dbReference type="SMART" id="SM00534"/>
    </source>
</evidence>
<evidence type="ECO:0000256" key="3">
    <source>
        <dbReference type="ARBA" id="ARBA00023125"/>
    </source>
</evidence>
<dbReference type="PANTHER" id="PTHR11361:SF34">
    <property type="entry name" value="DNA MISMATCH REPAIR PROTEIN MSH1, MITOCHONDRIAL"/>
    <property type="match status" value="1"/>
</dbReference>
<dbReference type="AlphaFoldDB" id="W1V5G6"/>
<dbReference type="PANTHER" id="PTHR11361">
    <property type="entry name" value="DNA MISMATCH REPAIR PROTEIN MUTS FAMILY MEMBER"/>
    <property type="match status" value="1"/>
</dbReference>
<feature type="domain" description="DNA mismatch repair proteins mutS family" evidence="4">
    <location>
        <begin position="1"/>
        <end position="70"/>
    </location>
</feature>
<keyword evidence="1" id="KW-0547">Nucleotide-binding</keyword>
<dbReference type="Pfam" id="PF00488">
    <property type="entry name" value="MutS_V"/>
    <property type="match status" value="1"/>
</dbReference>
<dbReference type="InterPro" id="IPR027417">
    <property type="entry name" value="P-loop_NTPase"/>
</dbReference>
<name>W1V5G6_9FIRM</name>
<comment type="caution">
    <text evidence="5">The sequence shown here is derived from an EMBL/GenBank/DDBJ whole genome shotgun (WGS) entry which is preliminary data.</text>
</comment>
<dbReference type="SMART" id="SM00534">
    <property type="entry name" value="MUTSac"/>
    <property type="match status" value="1"/>
</dbReference>
<evidence type="ECO:0000313" key="5">
    <source>
        <dbReference type="EMBL" id="ETJ01212.1"/>
    </source>
</evidence>
<feature type="non-terminal residue" evidence="5">
    <location>
        <position position="1"/>
    </location>
</feature>
<dbReference type="GO" id="GO:0140664">
    <property type="term" value="F:ATP-dependent DNA damage sensor activity"/>
    <property type="evidence" value="ECO:0007669"/>
    <property type="project" value="InterPro"/>
</dbReference>
<proteinExistence type="predicted"/>
<dbReference type="PATRIC" id="fig|1403949.3.peg.272"/>
<dbReference type="GO" id="GO:0005524">
    <property type="term" value="F:ATP binding"/>
    <property type="evidence" value="ECO:0007669"/>
    <property type="project" value="UniProtKB-KW"/>
</dbReference>
<dbReference type="InterPro" id="IPR000432">
    <property type="entry name" value="DNA_mismatch_repair_MutS_C"/>
</dbReference>
<dbReference type="GO" id="GO:0006298">
    <property type="term" value="P:mismatch repair"/>
    <property type="evidence" value="ECO:0007669"/>
    <property type="project" value="InterPro"/>
</dbReference>
<dbReference type="GO" id="GO:0030983">
    <property type="term" value="F:mismatched DNA binding"/>
    <property type="evidence" value="ECO:0007669"/>
    <property type="project" value="InterPro"/>
</dbReference>
<dbReference type="SUPFAM" id="SSF52540">
    <property type="entry name" value="P-loop containing nucleoside triphosphate hydrolases"/>
    <property type="match status" value="1"/>
</dbReference>
<accession>W1V5G6</accession>
<protein>
    <submittedName>
        <fullName evidence="5">DNA mismatch repair protein MutS</fullName>
    </submittedName>
</protein>
<keyword evidence="3" id="KW-0238">DNA-binding</keyword>
<dbReference type="Proteomes" id="UP000018855">
    <property type="component" value="Unassembled WGS sequence"/>
</dbReference>
<organism evidence="5 6">
    <name type="scientific">Veillonella dispar DORA_11</name>
    <dbReference type="NCBI Taxonomy" id="1403949"/>
    <lineage>
        <taxon>Bacteria</taxon>
        <taxon>Bacillati</taxon>
        <taxon>Bacillota</taxon>
        <taxon>Negativicutes</taxon>
        <taxon>Veillonellales</taxon>
        <taxon>Veillonellaceae</taxon>
        <taxon>Veillonella</taxon>
    </lineage>
</organism>
<evidence type="ECO:0000256" key="2">
    <source>
        <dbReference type="ARBA" id="ARBA00022840"/>
    </source>
</evidence>
<evidence type="ECO:0000313" key="6">
    <source>
        <dbReference type="Proteomes" id="UP000018855"/>
    </source>
</evidence>
<dbReference type="EMBL" id="AZMJ01000135">
    <property type="protein sequence ID" value="ETJ01212.1"/>
    <property type="molecule type" value="Genomic_DNA"/>
</dbReference>
<reference evidence="5 6" key="1">
    <citation type="submission" date="2013-12" db="EMBL/GenBank/DDBJ databases">
        <title>A Varibaculum cambriense genome reconstructed from a premature infant gut community with otherwise low bacterial novelty that shifts toward anaerobic metabolism during the third week of life.</title>
        <authorList>
            <person name="Brown C.T."/>
            <person name="Sharon I."/>
            <person name="Thomas B.C."/>
            <person name="Castelle C.J."/>
            <person name="Morowitz M.J."/>
            <person name="Banfield J.F."/>
        </authorList>
    </citation>
    <scope>NUCLEOTIDE SEQUENCE [LARGE SCALE GENOMIC DNA]</scope>
    <source>
        <strain evidence="6">DORA_11</strain>
    </source>
</reference>
<sequence length="149" mass="16497">FATHYHELICLEESYSKLKNYTVAVKEKGKDVAFLRRIIRGGADRSYGIHVARLAGLPNSVLKRAEVILESLEDQSHDASDLNNRVMGAQLNNVVKPVTKQVSDSSLGNLFTHSVVDSLLEVDVMSMTPIEALNKLYELQEEARKGGGK</sequence>
<keyword evidence="2" id="KW-0067">ATP-binding</keyword>